<gene>
    <name evidence="2" type="ORF">B0I31_1212</name>
</gene>
<dbReference type="Proteomes" id="UP000241118">
    <property type="component" value="Unassembled WGS sequence"/>
</dbReference>
<protein>
    <recommendedName>
        <fullName evidence="4">CHAT domain-containing protein</fullName>
    </recommendedName>
</protein>
<dbReference type="AlphaFoldDB" id="A0A2P8HYU9"/>
<evidence type="ECO:0008006" key="4">
    <source>
        <dbReference type="Google" id="ProtNLM"/>
    </source>
</evidence>
<evidence type="ECO:0000313" key="3">
    <source>
        <dbReference type="Proteomes" id="UP000241118"/>
    </source>
</evidence>
<dbReference type="EMBL" id="PYAX01000021">
    <property type="protein sequence ID" value="PSL51373.1"/>
    <property type="molecule type" value="Genomic_DNA"/>
</dbReference>
<evidence type="ECO:0000313" key="2">
    <source>
        <dbReference type="EMBL" id="PSL51373.1"/>
    </source>
</evidence>
<reference evidence="2 3" key="1">
    <citation type="submission" date="2018-03" db="EMBL/GenBank/DDBJ databases">
        <title>Genomic Encyclopedia of Type Strains, Phase III (KMG-III): the genomes of soil and plant-associated and newly described type strains.</title>
        <authorList>
            <person name="Whitman W."/>
        </authorList>
    </citation>
    <scope>NUCLEOTIDE SEQUENCE [LARGE SCALE GENOMIC DNA]</scope>
    <source>
        <strain evidence="2 3">CGMCC 4.7097</strain>
    </source>
</reference>
<sequence length="326" mass="36043">MRSPTTAEVAWLAHLARTVRLAPSSADRREAVAVVVHHAQRLNRDGVSWRRICVALAVAPGTLRRWRRTAPPRRPSTTEARKPAYLPPQPARSRLIAPGHGEPTTAVHTTTWERSRERFIPTILPSTPAGHGFTIIPVRRPQRESSRRVLIATGDAQPGNNRLDHEISAIRQALELSTIHVVERSCAAPSELAGFLTTERPTILHLAAHTAHGALAFRLDGYTHWVDQEDIGQALRHGPPPRIAVLNSCATYKLAIEIAEWCPAVVYWPNTFDDDQARIFSDGFYRTLARGLPVSVATAAGHHIPPDSRPRMIGEPDLAPFPTDHD</sequence>
<feature type="region of interest" description="Disordered" evidence="1">
    <location>
        <begin position="66"/>
        <end position="89"/>
    </location>
</feature>
<keyword evidence="3" id="KW-1185">Reference proteome</keyword>
<feature type="compositionally biased region" description="Basic and acidic residues" evidence="1">
    <location>
        <begin position="304"/>
        <end position="314"/>
    </location>
</feature>
<comment type="caution">
    <text evidence="2">The sequence shown here is derived from an EMBL/GenBank/DDBJ whole genome shotgun (WGS) entry which is preliminary data.</text>
</comment>
<name>A0A2P8HYU9_SACCR</name>
<evidence type="ECO:0000256" key="1">
    <source>
        <dbReference type="SAM" id="MobiDB-lite"/>
    </source>
</evidence>
<feature type="region of interest" description="Disordered" evidence="1">
    <location>
        <begin position="302"/>
        <end position="326"/>
    </location>
</feature>
<organism evidence="2 3">
    <name type="scientific">Saccharothrix carnea</name>
    <dbReference type="NCBI Taxonomy" id="1280637"/>
    <lineage>
        <taxon>Bacteria</taxon>
        <taxon>Bacillati</taxon>
        <taxon>Actinomycetota</taxon>
        <taxon>Actinomycetes</taxon>
        <taxon>Pseudonocardiales</taxon>
        <taxon>Pseudonocardiaceae</taxon>
        <taxon>Saccharothrix</taxon>
    </lineage>
</organism>
<accession>A0A2P8HYU9</accession>
<proteinExistence type="predicted"/>